<protein>
    <submittedName>
        <fullName evidence="1">Uncharacterized protein</fullName>
    </submittedName>
</protein>
<reference evidence="1 2" key="1">
    <citation type="journal article" date="2020" name="Microorganisms">
        <title>Osmotic Adaptation and Compatible Solute Biosynthesis of Phototrophic Bacteria as Revealed from Genome Analyses.</title>
        <authorList>
            <person name="Imhoff J.F."/>
            <person name="Rahn T."/>
            <person name="Kunzel S."/>
            <person name="Keller A."/>
            <person name="Neulinger S.C."/>
        </authorList>
    </citation>
    <scope>NUCLEOTIDE SEQUENCE [LARGE SCALE GENOMIC DNA]</scope>
    <source>
        <strain evidence="1 2">DSM 6210</strain>
    </source>
</reference>
<proteinExistence type="predicted"/>
<evidence type="ECO:0000313" key="2">
    <source>
        <dbReference type="Proteomes" id="UP000748752"/>
    </source>
</evidence>
<name>A0ABS1CQ05_9GAMM</name>
<dbReference type="EMBL" id="NRRV01000205">
    <property type="protein sequence ID" value="MBK1634024.1"/>
    <property type="molecule type" value="Genomic_DNA"/>
</dbReference>
<dbReference type="Proteomes" id="UP000748752">
    <property type="component" value="Unassembled WGS sequence"/>
</dbReference>
<accession>A0ABS1CQ05</accession>
<keyword evidence="2" id="KW-1185">Reference proteome</keyword>
<comment type="caution">
    <text evidence="1">The sequence shown here is derived from an EMBL/GenBank/DDBJ whole genome shotgun (WGS) entry which is preliminary data.</text>
</comment>
<evidence type="ECO:0000313" key="1">
    <source>
        <dbReference type="EMBL" id="MBK1634024.1"/>
    </source>
</evidence>
<dbReference type="RefSeq" id="WP_200243788.1">
    <property type="nucleotide sequence ID" value="NZ_NRRV01000205.1"/>
</dbReference>
<organism evidence="1 2">
    <name type="scientific">Thiohalocapsa halophila</name>
    <dbReference type="NCBI Taxonomy" id="69359"/>
    <lineage>
        <taxon>Bacteria</taxon>
        <taxon>Pseudomonadati</taxon>
        <taxon>Pseudomonadota</taxon>
        <taxon>Gammaproteobacteria</taxon>
        <taxon>Chromatiales</taxon>
        <taxon>Chromatiaceae</taxon>
        <taxon>Thiohalocapsa</taxon>
    </lineage>
</organism>
<sequence>MADNKVRIWAIDPWGNGQCVSDWLDEAAAEDVVRWLRLHWPLASYELEPAPAEHDPELERLVSALGY</sequence>
<gene>
    <name evidence="1" type="ORF">CKO31_25555</name>
</gene>